<evidence type="ECO:0000313" key="5">
    <source>
        <dbReference type="Proteomes" id="UP000515297"/>
    </source>
</evidence>
<feature type="domain" description="Trehalase-like N-terminal" evidence="3">
    <location>
        <begin position="6"/>
        <end position="131"/>
    </location>
</feature>
<feature type="region of interest" description="Disordered" evidence="1">
    <location>
        <begin position="594"/>
        <end position="615"/>
    </location>
</feature>
<feature type="domain" description="GH15-like" evidence="2">
    <location>
        <begin position="219"/>
        <end position="587"/>
    </location>
</feature>
<dbReference type="AlphaFoldDB" id="A0A7G6VQU4"/>
<dbReference type="RefSeq" id="WP_185883417.1">
    <property type="nucleotide sequence ID" value="NZ_CP060052.1"/>
</dbReference>
<evidence type="ECO:0000256" key="1">
    <source>
        <dbReference type="SAM" id="MobiDB-lite"/>
    </source>
</evidence>
<accession>A0A7G6VQU4</accession>
<dbReference type="PANTHER" id="PTHR31616:SF0">
    <property type="entry name" value="GLUCAN 1,4-ALPHA-GLUCOSIDASE"/>
    <property type="match status" value="1"/>
</dbReference>
<dbReference type="SUPFAM" id="SSF48208">
    <property type="entry name" value="Six-hairpin glycosidases"/>
    <property type="match status" value="1"/>
</dbReference>
<dbReference type="Pfam" id="PF19291">
    <property type="entry name" value="TREH_N"/>
    <property type="match status" value="1"/>
</dbReference>
<dbReference type="EMBL" id="CP060052">
    <property type="protein sequence ID" value="QNE04109.1"/>
    <property type="molecule type" value="Genomic_DNA"/>
</dbReference>
<organism evidence="4 5">
    <name type="scientific">Croceicoccus marinus</name>
    <dbReference type="NCBI Taxonomy" id="450378"/>
    <lineage>
        <taxon>Bacteria</taxon>
        <taxon>Pseudomonadati</taxon>
        <taxon>Pseudomonadota</taxon>
        <taxon>Alphaproteobacteria</taxon>
        <taxon>Sphingomonadales</taxon>
        <taxon>Erythrobacteraceae</taxon>
        <taxon>Croceicoccus</taxon>
    </lineage>
</organism>
<dbReference type="Pfam" id="PF00723">
    <property type="entry name" value="Glyco_hydro_15"/>
    <property type="match status" value="1"/>
</dbReference>
<dbReference type="GO" id="GO:0004553">
    <property type="term" value="F:hydrolase activity, hydrolyzing O-glycosyl compounds"/>
    <property type="evidence" value="ECO:0007669"/>
    <property type="project" value="UniProtKB-ARBA"/>
</dbReference>
<reference evidence="4 5" key="1">
    <citation type="submission" date="2020-08" db="EMBL/GenBank/DDBJ databases">
        <authorList>
            <person name="Liu G."/>
            <person name="Sun C."/>
        </authorList>
    </citation>
    <scope>NUCLEOTIDE SEQUENCE [LARGE SCALE GENOMIC DNA]</scope>
    <source>
        <strain evidence="4 5">OT19</strain>
    </source>
</reference>
<dbReference type="InterPro" id="IPR011613">
    <property type="entry name" value="GH15-like"/>
</dbReference>
<gene>
    <name evidence="4" type="ORF">H4O24_08820</name>
</gene>
<dbReference type="InterPro" id="IPR008928">
    <property type="entry name" value="6-hairpin_glycosidase_sf"/>
</dbReference>
<evidence type="ECO:0000259" key="2">
    <source>
        <dbReference type="Pfam" id="PF00723"/>
    </source>
</evidence>
<keyword evidence="4" id="KW-0378">Hydrolase</keyword>
<evidence type="ECO:0000259" key="3">
    <source>
        <dbReference type="Pfam" id="PF19291"/>
    </source>
</evidence>
<dbReference type="InterPro" id="IPR045582">
    <property type="entry name" value="Trehalase-like_N"/>
</dbReference>
<evidence type="ECO:0000313" key="4">
    <source>
        <dbReference type="EMBL" id="QNE04109.1"/>
    </source>
</evidence>
<dbReference type="GO" id="GO:0005975">
    <property type="term" value="P:carbohydrate metabolic process"/>
    <property type="evidence" value="ECO:0007669"/>
    <property type="project" value="InterPro"/>
</dbReference>
<sequence length="615" mass="68680">MGSSNEKRISDYAIIGDGETAALVSKTGAIEWLCFPRFDSEACMAAILGDKDNGCWHFLFDEEIIATSRRYRGDSLILETEFTLPSGRARITDFMPIRGDSPDLVRIIECLEGSVSLISELYLRFDFGRIHPLVRHCSGDRALAISGPDGVSLSFDAEIEFKDRRFESRIELEEGEKSSLVLTWFPSHEKVPDTVDPYQGLKETEEYWADIASHFDYDGDYRDAVLRSVLTLKVMIHRPTGGFVAAVTSSLPEQPGGSRNWDYRYCWLRDATLALMALSRVGFSGEAAGWIGWLRRAIGGDPIDLRPFYTVIGEPRAIEWQADWLPGFGGAKPVRFGNGAQQQLQLDTYGEVIDALYRAAQIGLPDEHHENETDTLIRMLAAKLEGIWCEPDAGIWESRGPLHHHTYSKAMCWVAFDRAAAWLRDREPDLARRYAELATTIREEVLDKGFDRKRGSFVRAYDDDALDAAVLRLPFVGLLDPCDERMIGTVAAIESELMRDGLVWRYRTEDTDDGLGQGEGAFVAAGFWLVDAYHAQGRVDDARALFERLLGRANDLGLLAEELSGEDDIQLGNFPQALSHLSLIATADRLAGGRGAERHAETQGGFSDPQRRQNA</sequence>
<dbReference type="InterPro" id="IPR012341">
    <property type="entry name" value="6hp_glycosidase-like_sf"/>
</dbReference>
<name>A0A7G6VQU4_9SPHN</name>
<dbReference type="Proteomes" id="UP000515297">
    <property type="component" value="Chromosome"/>
</dbReference>
<proteinExistence type="predicted"/>
<dbReference type="Gene3D" id="1.50.10.10">
    <property type="match status" value="1"/>
</dbReference>
<dbReference type="PANTHER" id="PTHR31616">
    <property type="entry name" value="TREHALASE"/>
    <property type="match status" value="1"/>
</dbReference>
<protein>
    <submittedName>
        <fullName evidence="4">Glycoside hydrolase family 15 protein</fullName>
    </submittedName>
</protein>